<protein>
    <submittedName>
        <fullName evidence="1">Uncharacterized protein</fullName>
    </submittedName>
</protein>
<name>A0A7J5AMX5_9FLAO</name>
<dbReference type="Proteomes" id="UP000467305">
    <property type="component" value="Unassembled WGS sequence"/>
</dbReference>
<organism evidence="1 2">
    <name type="scientific">Tenacibaculum aiptasiae</name>
    <dbReference type="NCBI Taxonomy" id="426481"/>
    <lineage>
        <taxon>Bacteria</taxon>
        <taxon>Pseudomonadati</taxon>
        <taxon>Bacteroidota</taxon>
        <taxon>Flavobacteriia</taxon>
        <taxon>Flavobacteriales</taxon>
        <taxon>Flavobacteriaceae</taxon>
        <taxon>Tenacibaculum</taxon>
    </lineage>
</organism>
<accession>A0A7J5AMX5</accession>
<evidence type="ECO:0000313" key="1">
    <source>
        <dbReference type="EMBL" id="KAB1158932.1"/>
    </source>
</evidence>
<dbReference type="RefSeq" id="WP_150899412.1">
    <property type="nucleotide sequence ID" value="NZ_WAAU01000011.1"/>
</dbReference>
<gene>
    <name evidence="1" type="ORF">F7018_07450</name>
</gene>
<sequence length="189" mass="21946">MKRFLFIFLISLSSFSQNQEKDLNTFSDAFCSCMEKQKGNRTDVWKKCTEELTLKKPGLLRKIGDGLKGNDGNLNQEFWNKINKRLTFSCDRYNQLIVESFIDKNQKFNSLIINLGNEACKKFDLSKPITKAKAENIIIPLLKKNQNKLMKKFRSPNEAVGSLNNYLALKCTSFRNYYSRVSSINKKQF</sequence>
<reference evidence="1 2" key="1">
    <citation type="submission" date="2019-09" db="EMBL/GenBank/DDBJ databases">
        <authorList>
            <person name="Cao W.R."/>
        </authorList>
    </citation>
    <scope>NUCLEOTIDE SEQUENCE [LARGE SCALE GENOMIC DNA]</scope>
    <source>
        <strain evidence="2">a4</strain>
    </source>
</reference>
<proteinExistence type="predicted"/>
<evidence type="ECO:0000313" key="2">
    <source>
        <dbReference type="Proteomes" id="UP000467305"/>
    </source>
</evidence>
<dbReference type="AlphaFoldDB" id="A0A7J5AMX5"/>
<comment type="caution">
    <text evidence="1">The sequence shown here is derived from an EMBL/GenBank/DDBJ whole genome shotgun (WGS) entry which is preliminary data.</text>
</comment>
<dbReference type="EMBL" id="WAAU01000011">
    <property type="protein sequence ID" value="KAB1158932.1"/>
    <property type="molecule type" value="Genomic_DNA"/>
</dbReference>
<keyword evidence="2" id="KW-1185">Reference proteome</keyword>